<protein>
    <submittedName>
        <fullName evidence="1">Acyloxyacyl hydrolase</fullName>
    </submittedName>
</protein>
<dbReference type="GO" id="GO:0016787">
    <property type="term" value="F:hydrolase activity"/>
    <property type="evidence" value="ECO:0007669"/>
    <property type="project" value="UniProtKB-KW"/>
</dbReference>
<sequence length="170" mass="18247">MDALLAGLFVISSFGDMALNYCPDACLARAEEEPRIALSYGGVQFQEDFVAREAYARYSFPLRYGPVQPVLGVALAEDGSAWVGAGGAWTAHAPGDWGYVQFSLMPGLHHEGAGPRLGQSLEFRSGIELGVESPGGIRYAISFDHRSNADLSPVNPGLETLQFRVSIPLD</sequence>
<dbReference type="EMBL" id="JAAGAB010000003">
    <property type="protein sequence ID" value="NDV02216.1"/>
    <property type="molecule type" value="Genomic_DNA"/>
</dbReference>
<comment type="caution">
    <text evidence="1">The sequence shown here is derived from an EMBL/GenBank/DDBJ whole genome shotgun (WGS) entry which is preliminary data.</text>
</comment>
<dbReference type="InterPro" id="IPR018550">
    <property type="entry name" value="Lipid-A_deacylase-rel"/>
</dbReference>
<dbReference type="Proteomes" id="UP000474757">
    <property type="component" value="Unassembled WGS sequence"/>
</dbReference>
<accession>A0A6B2K5X3</accession>
<evidence type="ECO:0000313" key="2">
    <source>
        <dbReference type="Proteomes" id="UP000474757"/>
    </source>
</evidence>
<evidence type="ECO:0000313" key="1">
    <source>
        <dbReference type="EMBL" id="NDV02216.1"/>
    </source>
</evidence>
<organism evidence="1 2">
    <name type="scientific">Pseudoroseicyclus tamaricis</name>
    <dbReference type="NCBI Taxonomy" id="2705421"/>
    <lineage>
        <taxon>Bacteria</taxon>
        <taxon>Pseudomonadati</taxon>
        <taxon>Pseudomonadota</taxon>
        <taxon>Alphaproteobacteria</taxon>
        <taxon>Rhodobacterales</taxon>
        <taxon>Paracoccaceae</taxon>
        <taxon>Pseudoroseicyclus</taxon>
    </lineage>
</organism>
<keyword evidence="2" id="KW-1185">Reference proteome</keyword>
<reference evidence="1 2" key="1">
    <citation type="submission" date="2020-02" db="EMBL/GenBank/DDBJ databases">
        <title>Pseudoroseicyclus tamarix, sp. nov., isolated from offshore sediment of a Tamarix chinensis forest.</title>
        <authorList>
            <person name="Gai Y."/>
        </authorList>
    </citation>
    <scope>NUCLEOTIDE SEQUENCE [LARGE SCALE GENOMIC DNA]</scope>
    <source>
        <strain evidence="1 2">CLL3-39</strain>
    </source>
</reference>
<dbReference type="Gene3D" id="2.40.160.20">
    <property type="match status" value="1"/>
</dbReference>
<gene>
    <name evidence="1" type="ORF">GZA08_14695</name>
</gene>
<proteinExistence type="predicted"/>
<dbReference type="RefSeq" id="WP_163894943.1">
    <property type="nucleotide sequence ID" value="NZ_JAAFYS010000003.1"/>
</dbReference>
<dbReference type="Pfam" id="PF09411">
    <property type="entry name" value="PagL"/>
    <property type="match status" value="1"/>
</dbReference>
<keyword evidence="1" id="KW-0378">Hydrolase</keyword>
<dbReference type="AlphaFoldDB" id="A0A6B2K5X3"/>
<name>A0A6B2K5X3_9RHOB</name>